<dbReference type="STRING" id="39692.BST38_18130"/>
<dbReference type="PANTHER" id="PTHR12993">
    <property type="entry name" value="N-ACETYLGLUCOSAMINYL-PHOSPHATIDYLINOSITOL DE-N-ACETYLASE-RELATED"/>
    <property type="match status" value="1"/>
</dbReference>
<evidence type="ECO:0000313" key="2">
    <source>
        <dbReference type="EMBL" id="SRX80001.1"/>
    </source>
</evidence>
<dbReference type="InterPro" id="IPR024078">
    <property type="entry name" value="LmbE-like_dom_sf"/>
</dbReference>
<dbReference type="GO" id="GO:0016137">
    <property type="term" value="P:glycoside metabolic process"/>
    <property type="evidence" value="ECO:0007669"/>
    <property type="project" value="UniProtKB-ARBA"/>
</dbReference>
<keyword evidence="1" id="KW-0862">Zinc</keyword>
<dbReference type="InterPro" id="IPR003737">
    <property type="entry name" value="GlcNAc_PI_deacetylase-related"/>
</dbReference>
<evidence type="ECO:0000313" key="3">
    <source>
        <dbReference type="Proteomes" id="UP000252008"/>
    </source>
</evidence>
<accession>A0A375YFW3</accession>
<proteinExistence type="predicted"/>
<sequence>MSNSGRLAAAPLRDGGTPETVWAAAGLDLPALELSTCPDLVVVGAHPDDETLGFGVAMTMLADAGVRVQVVSASDGGAAFPDATPRQRHTLEQTRRAELHAAADELGVSTPISLGLPDGEIAQHERHLTDVLVEILAGRPAGTWCAATWRGDGHPDHEAVGRAAAHAADVTGAVLVEYPVWMWHWASPGDGAVPWSRAFAVPATSAAITRKTAAAAHFRSQFTPPEPGGEPVLPAYFLPRLLSVGEVIFR</sequence>
<dbReference type="PANTHER" id="PTHR12993:SF11">
    <property type="entry name" value="N-ACETYLGLUCOSAMINYL-PHOSPHATIDYLINOSITOL DE-N-ACETYLASE"/>
    <property type="match status" value="1"/>
</dbReference>
<dbReference type="Gene3D" id="3.40.50.10320">
    <property type="entry name" value="LmbE-like"/>
    <property type="match status" value="1"/>
</dbReference>
<evidence type="ECO:0008006" key="4">
    <source>
        <dbReference type="Google" id="ProtNLM"/>
    </source>
</evidence>
<dbReference type="EMBL" id="UEGS01000001">
    <property type="protein sequence ID" value="SRX80001.1"/>
    <property type="molecule type" value="Genomic_DNA"/>
</dbReference>
<organism evidence="2 3">
    <name type="scientific">Mycolicibacterium parafortuitum</name>
    <name type="common">Mycobacterium parafortuitum</name>
    <dbReference type="NCBI Taxonomy" id="39692"/>
    <lineage>
        <taxon>Bacteria</taxon>
        <taxon>Bacillati</taxon>
        <taxon>Actinomycetota</taxon>
        <taxon>Actinomycetes</taxon>
        <taxon>Mycobacteriales</taxon>
        <taxon>Mycobacteriaceae</taxon>
        <taxon>Mycolicibacterium</taxon>
    </lineage>
</organism>
<dbReference type="AlphaFoldDB" id="A0A375YFW3"/>
<evidence type="ECO:0000256" key="1">
    <source>
        <dbReference type="ARBA" id="ARBA00022833"/>
    </source>
</evidence>
<dbReference type="GO" id="GO:0016811">
    <property type="term" value="F:hydrolase activity, acting on carbon-nitrogen (but not peptide) bonds, in linear amides"/>
    <property type="evidence" value="ECO:0007669"/>
    <property type="project" value="TreeGrafter"/>
</dbReference>
<dbReference type="RefSeq" id="WP_083144826.1">
    <property type="nucleotide sequence ID" value="NZ_MVID01000017.1"/>
</dbReference>
<name>A0A375YFW3_MYCPF</name>
<dbReference type="SUPFAM" id="SSF102588">
    <property type="entry name" value="LmbE-like"/>
    <property type="match status" value="1"/>
</dbReference>
<keyword evidence="3" id="KW-1185">Reference proteome</keyword>
<gene>
    <name evidence="2" type="ORF">MPP7335_01739</name>
</gene>
<dbReference type="Pfam" id="PF02585">
    <property type="entry name" value="PIG-L"/>
    <property type="match status" value="1"/>
</dbReference>
<reference evidence="2 3" key="1">
    <citation type="submission" date="2018-05" db="EMBL/GenBank/DDBJ databases">
        <authorList>
            <consortium name="IHU Genomes"/>
        </authorList>
    </citation>
    <scope>NUCLEOTIDE SEQUENCE [LARGE SCALE GENOMIC DNA]</scope>
    <source>
        <strain evidence="2 3">P7335</strain>
    </source>
</reference>
<protein>
    <recommendedName>
        <fullName evidence="4">Acetylglucosaminylphosphatidylinositol deacetylase</fullName>
    </recommendedName>
</protein>
<dbReference type="Proteomes" id="UP000252008">
    <property type="component" value="Unassembled WGS sequence"/>
</dbReference>